<dbReference type="Proteomes" id="UP000807025">
    <property type="component" value="Unassembled WGS sequence"/>
</dbReference>
<dbReference type="OrthoDB" id="2369050at2759"/>
<accession>A0A9P5ZN62</accession>
<dbReference type="EMBL" id="MU154621">
    <property type="protein sequence ID" value="KAF9491382.1"/>
    <property type="molecule type" value="Genomic_DNA"/>
</dbReference>
<keyword evidence="2" id="KW-1185">Reference proteome</keyword>
<reference evidence="1" key="1">
    <citation type="submission" date="2020-11" db="EMBL/GenBank/DDBJ databases">
        <authorList>
            <consortium name="DOE Joint Genome Institute"/>
            <person name="Ahrendt S."/>
            <person name="Riley R."/>
            <person name="Andreopoulos W."/>
            <person name="Labutti K."/>
            <person name="Pangilinan J."/>
            <person name="Ruiz-Duenas F.J."/>
            <person name="Barrasa J.M."/>
            <person name="Sanchez-Garcia M."/>
            <person name="Camarero S."/>
            <person name="Miyauchi S."/>
            <person name="Serrano A."/>
            <person name="Linde D."/>
            <person name="Babiker R."/>
            <person name="Drula E."/>
            <person name="Ayuso-Fernandez I."/>
            <person name="Pacheco R."/>
            <person name="Padilla G."/>
            <person name="Ferreira P."/>
            <person name="Barriuso J."/>
            <person name="Kellner H."/>
            <person name="Castanera R."/>
            <person name="Alfaro M."/>
            <person name="Ramirez L."/>
            <person name="Pisabarro A.G."/>
            <person name="Kuo A."/>
            <person name="Tritt A."/>
            <person name="Lipzen A."/>
            <person name="He G."/>
            <person name="Yan M."/>
            <person name="Ng V."/>
            <person name="Cullen D."/>
            <person name="Martin F."/>
            <person name="Rosso M.-N."/>
            <person name="Henrissat B."/>
            <person name="Hibbett D."/>
            <person name="Martinez A.T."/>
            <person name="Grigoriev I.V."/>
        </authorList>
    </citation>
    <scope>NUCLEOTIDE SEQUENCE</scope>
    <source>
        <strain evidence="1">ATCC 90797</strain>
    </source>
</reference>
<evidence type="ECO:0000313" key="1">
    <source>
        <dbReference type="EMBL" id="KAF9491382.1"/>
    </source>
</evidence>
<evidence type="ECO:0000313" key="2">
    <source>
        <dbReference type="Proteomes" id="UP000807025"/>
    </source>
</evidence>
<gene>
    <name evidence="1" type="ORF">BDN71DRAFT_1434027</name>
</gene>
<name>A0A9P5ZN62_PLEER</name>
<protein>
    <submittedName>
        <fullName evidence="1">Uncharacterized protein</fullName>
    </submittedName>
</protein>
<comment type="caution">
    <text evidence="1">The sequence shown here is derived from an EMBL/GenBank/DDBJ whole genome shotgun (WGS) entry which is preliminary data.</text>
</comment>
<sequence>MGQTGLSRALSCDYKQTHHFENAVTIHLRVKNIPKERWVSTVAFNMEDPLAIDWLAVIGSKLLLIEEGLGIYEFRLKNILLINTSFQLDETHICHQPKSHMEKELATDCAMEKLYLINDFNNWLGAVTDLDKKRQCQLAIIAKELAQHNNRYPPHIAPMVSL</sequence>
<proteinExistence type="predicted"/>
<dbReference type="AlphaFoldDB" id="A0A9P5ZN62"/>
<organism evidence="1 2">
    <name type="scientific">Pleurotus eryngii</name>
    <name type="common">Boletus of the steppes</name>
    <dbReference type="NCBI Taxonomy" id="5323"/>
    <lineage>
        <taxon>Eukaryota</taxon>
        <taxon>Fungi</taxon>
        <taxon>Dikarya</taxon>
        <taxon>Basidiomycota</taxon>
        <taxon>Agaricomycotina</taxon>
        <taxon>Agaricomycetes</taxon>
        <taxon>Agaricomycetidae</taxon>
        <taxon>Agaricales</taxon>
        <taxon>Pleurotineae</taxon>
        <taxon>Pleurotaceae</taxon>
        <taxon>Pleurotus</taxon>
    </lineage>
</organism>